<evidence type="ECO:0000313" key="5">
    <source>
        <dbReference type="Proteomes" id="UP000001514"/>
    </source>
</evidence>
<keyword evidence="5" id="KW-1185">Reference proteome</keyword>
<feature type="domain" description="Glycosyl transferase family 1" evidence="3">
    <location>
        <begin position="409"/>
        <end position="592"/>
    </location>
</feature>
<gene>
    <name evidence="4" type="primary">GT4A3</name>
    <name evidence="4" type="ORF">SELMODRAFT_98575</name>
</gene>
<dbReference type="PANTHER" id="PTHR47778">
    <property type="entry name" value="BNAA05G14870D PROTEIN"/>
    <property type="match status" value="1"/>
</dbReference>
<dbReference type="InterPro" id="IPR041693">
    <property type="entry name" value="Glyco_trans_4_5"/>
</dbReference>
<dbReference type="PANTHER" id="PTHR47778:SF2">
    <property type="entry name" value="GLYCOSYL TRANSFERASE FAMILY 1 DOMAIN-CONTAINING PROTEIN"/>
    <property type="match status" value="1"/>
</dbReference>
<dbReference type="CDD" id="cd03801">
    <property type="entry name" value="GT4_PimA-like"/>
    <property type="match status" value="1"/>
</dbReference>
<name>D8RPH0_SELML</name>
<dbReference type="Proteomes" id="UP000001514">
    <property type="component" value="Unassembled WGS sequence"/>
</dbReference>
<dbReference type="KEGG" id="smo:SELMODRAFT_98575"/>
<organism evidence="5">
    <name type="scientific">Selaginella moellendorffii</name>
    <name type="common">Spikemoss</name>
    <dbReference type="NCBI Taxonomy" id="88036"/>
    <lineage>
        <taxon>Eukaryota</taxon>
        <taxon>Viridiplantae</taxon>
        <taxon>Streptophyta</taxon>
        <taxon>Embryophyta</taxon>
        <taxon>Tracheophyta</taxon>
        <taxon>Lycopodiopsida</taxon>
        <taxon>Selaginellales</taxon>
        <taxon>Selaginellaceae</taxon>
        <taxon>Selaginella</taxon>
    </lineage>
</organism>
<dbReference type="Gramene" id="EFJ26035">
    <property type="protein sequence ID" value="EFJ26035"/>
    <property type="gene ID" value="SELMODRAFT_98575"/>
</dbReference>
<keyword evidence="1" id="KW-0328">Glycosyltransferase</keyword>
<dbReference type="Pfam" id="PF16994">
    <property type="entry name" value="Glyco_trans_4_5"/>
    <property type="match status" value="1"/>
</dbReference>
<dbReference type="InterPro" id="IPR001296">
    <property type="entry name" value="Glyco_trans_1"/>
</dbReference>
<evidence type="ECO:0000313" key="4">
    <source>
        <dbReference type="EMBL" id="EFJ26035.1"/>
    </source>
</evidence>
<dbReference type="OrthoDB" id="512920at2759"/>
<dbReference type="EMBL" id="GL377585">
    <property type="protein sequence ID" value="EFJ26035.1"/>
    <property type="molecule type" value="Genomic_DNA"/>
</dbReference>
<reference evidence="4 5" key="1">
    <citation type="journal article" date="2011" name="Science">
        <title>The Selaginella genome identifies genetic changes associated with the evolution of vascular plants.</title>
        <authorList>
            <person name="Banks J.A."/>
            <person name="Nishiyama T."/>
            <person name="Hasebe M."/>
            <person name="Bowman J.L."/>
            <person name="Gribskov M."/>
            <person name="dePamphilis C."/>
            <person name="Albert V.A."/>
            <person name="Aono N."/>
            <person name="Aoyama T."/>
            <person name="Ambrose B.A."/>
            <person name="Ashton N.W."/>
            <person name="Axtell M.J."/>
            <person name="Barker E."/>
            <person name="Barker M.S."/>
            <person name="Bennetzen J.L."/>
            <person name="Bonawitz N.D."/>
            <person name="Chapple C."/>
            <person name="Cheng C."/>
            <person name="Correa L.G."/>
            <person name="Dacre M."/>
            <person name="DeBarry J."/>
            <person name="Dreyer I."/>
            <person name="Elias M."/>
            <person name="Engstrom E.M."/>
            <person name="Estelle M."/>
            <person name="Feng L."/>
            <person name="Finet C."/>
            <person name="Floyd S.K."/>
            <person name="Frommer W.B."/>
            <person name="Fujita T."/>
            <person name="Gramzow L."/>
            <person name="Gutensohn M."/>
            <person name="Harholt J."/>
            <person name="Hattori M."/>
            <person name="Heyl A."/>
            <person name="Hirai T."/>
            <person name="Hiwatashi Y."/>
            <person name="Ishikawa M."/>
            <person name="Iwata M."/>
            <person name="Karol K.G."/>
            <person name="Koehler B."/>
            <person name="Kolukisaoglu U."/>
            <person name="Kubo M."/>
            <person name="Kurata T."/>
            <person name="Lalonde S."/>
            <person name="Li K."/>
            <person name="Li Y."/>
            <person name="Litt A."/>
            <person name="Lyons E."/>
            <person name="Manning G."/>
            <person name="Maruyama T."/>
            <person name="Michael T.P."/>
            <person name="Mikami K."/>
            <person name="Miyazaki S."/>
            <person name="Morinaga S."/>
            <person name="Murata T."/>
            <person name="Mueller-Roeber B."/>
            <person name="Nelson D.R."/>
            <person name="Obara M."/>
            <person name="Oguri Y."/>
            <person name="Olmstead R.G."/>
            <person name="Onodera N."/>
            <person name="Petersen B.L."/>
            <person name="Pils B."/>
            <person name="Prigge M."/>
            <person name="Rensing S.A."/>
            <person name="Riano-Pachon D.M."/>
            <person name="Roberts A.W."/>
            <person name="Sato Y."/>
            <person name="Scheller H.V."/>
            <person name="Schulz B."/>
            <person name="Schulz C."/>
            <person name="Shakirov E.V."/>
            <person name="Shibagaki N."/>
            <person name="Shinohara N."/>
            <person name="Shippen D.E."/>
            <person name="Soerensen I."/>
            <person name="Sotooka R."/>
            <person name="Sugimoto N."/>
            <person name="Sugita M."/>
            <person name="Sumikawa N."/>
            <person name="Tanurdzic M."/>
            <person name="Theissen G."/>
            <person name="Ulvskov P."/>
            <person name="Wakazuki S."/>
            <person name="Weng J.K."/>
            <person name="Willats W.W."/>
            <person name="Wipf D."/>
            <person name="Wolf P.G."/>
            <person name="Yang L."/>
            <person name="Zimmer A.D."/>
            <person name="Zhu Q."/>
            <person name="Mitros T."/>
            <person name="Hellsten U."/>
            <person name="Loque D."/>
            <person name="Otillar R."/>
            <person name="Salamov A."/>
            <person name="Schmutz J."/>
            <person name="Shapiro H."/>
            <person name="Lindquist E."/>
            <person name="Lucas S."/>
            <person name="Rokhsar D."/>
            <person name="Grigoriev I.V."/>
        </authorList>
    </citation>
    <scope>NUCLEOTIDE SEQUENCE [LARGE SCALE GENOMIC DNA]</scope>
</reference>
<protein>
    <submittedName>
        <fullName evidence="4">Glycosyltransferase, CAZy family GT4</fullName>
    </submittedName>
</protein>
<dbReference type="STRING" id="88036.D8RPH0"/>
<dbReference type="GO" id="GO:0016757">
    <property type="term" value="F:glycosyltransferase activity"/>
    <property type="evidence" value="ECO:0007669"/>
    <property type="project" value="UniProtKB-KW"/>
</dbReference>
<dbReference type="Pfam" id="PF00534">
    <property type="entry name" value="Glycos_transf_1"/>
    <property type="match status" value="1"/>
</dbReference>
<dbReference type="AlphaFoldDB" id="D8RPH0"/>
<dbReference type="eggNOG" id="KOG0853">
    <property type="taxonomic scope" value="Eukaryota"/>
</dbReference>
<dbReference type="InParanoid" id="D8RPH0"/>
<dbReference type="SUPFAM" id="SSF53756">
    <property type="entry name" value="UDP-Glycosyltransferase/glycogen phosphorylase"/>
    <property type="match status" value="1"/>
</dbReference>
<feature type="region of interest" description="Disordered" evidence="2">
    <location>
        <begin position="19"/>
        <end position="49"/>
    </location>
</feature>
<keyword evidence="4" id="KW-0808">Transferase</keyword>
<dbReference type="GeneID" id="9637485"/>
<proteinExistence type="predicted"/>
<evidence type="ECO:0000256" key="1">
    <source>
        <dbReference type="ARBA" id="ARBA00022676"/>
    </source>
</evidence>
<evidence type="ECO:0000256" key="2">
    <source>
        <dbReference type="SAM" id="MobiDB-lite"/>
    </source>
</evidence>
<accession>D8RPH0</accession>
<sequence>MEDELSGDLLGNVLRPPSLRVSRSSRTSRSVSSPHGSPSFRRQHSLTVRTPRKDEDSSLLFRWFYWLPRYFNRRLPWVFLIALWVFLVFKVYSKDPATVENVIAEDGEELRRHVALRSRSDENSVKSGLSRLARDWIWLGYMKKNRTAPLLPGTTQVESDIIEHRRTFQYIQNSSDMNFKRFQALQSGDYFLGRVVGPYDELEQKFLGMSTEKKTPARTCSSDEGRFKEFASGKRVVVLMHELSMTGSPLAMMELASEIIGCGGKVSVVVLDRRGGLLNELVQRRIPVLADKAAKSWRAAAKADLVIAGSALCASWIGEYLRYHKKGASKVVWWVMENRRLYFDRSKRILDKVRALVFLSKTQADQWREWSRGENISLPSLTTIVSLSVNDAVLSAAGIDDALKMAKLREEVRKDLGLKPDDVLLATLSSINPGKGQLIALYAAASVMEQKMNQSTASNLKLLIGSVGSKSNKQEYVEKMLSFLHQHPALADSVLWTPASVSVSALYAAADAYIMNAQGIGETFGRVTVEAMAFGLPILGTDAGGTKEIVDANVTGLLHPVGIKGAQALAQNVLVLLRSPALRKQMGGKGRDKVKELYTQAAMYEKLAGVFTNL</sequence>
<dbReference type="HOGENOM" id="CLU_023957_1_0_1"/>
<dbReference type="FunCoup" id="D8RPH0">
    <property type="interactions" value="550"/>
</dbReference>
<feature type="compositionally biased region" description="Low complexity" evidence="2">
    <location>
        <begin position="19"/>
        <end position="40"/>
    </location>
</feature>
<dbReference type="Gene3D" id="3.40.50.2000">
    <property type="entry name" value="Glycogen Phosphorylase B"/>
    <property type="match status" value="1"/>
</dbReference>
<evidence type="ECO:0000259" key="3">
    <source>
        <dbReference type="Pfam" id="PF00534"/>
    </source>
</evidence>